<reference evidence="3" key="1">
    <citation type="submission" date="2021-02" db="EMBL/GenBank/DDBJ databases">
        <authorList>
            <person name="Dougan E. K."/>
            <person name="Rhodes N."/>
            <person name="Thang M."/>
            <person name="Chan C."/>
        </authorList>
    </citation>
    <scope>NUCLEOTIDE SEQUENCE</scope>
</reference>
<evidence type="ECO:0000313" key="4">
    <source>
        <dbReference type="Proteomes" id="UP000604046"/>
    </source>
</evidence>
<feature type="signal peptide" evidence="2">
    <location>
        <begin position="1"/>
        <end position="15"/>
    </location>
</feature>
<dbReference type="EMBL" id="CAJNDS010000480">
    <property type="protein sequence ID" value="CAE7210376.1"/>
    <property type="molecule type" value="Genomic_DNA"/>
</dbReference>
<evidence type="ECO:0000256" key="2">
    <source>
        <dbReference type="SAM" id="SignalP"/>
    </source>
</evidence>
<feature type="transmembrane region" description="Helical" evidence="1">
    <location>
        <begin position="1226"/>
        <end position="1247"/>
    </location>
</feature>
<proteinExistence type="predicted"/>
<feature type="transmembrane region" description="Helical" evidence="1">
    <location>
        <begin position="1185"/>
        <end position="1206"/>
    </location>
</feature>
<name>A0A812JWH8_9DINO</name>
<protein>
    <submittedName>
        <fullName evidence="3">Pim2 protein</fullName>
    </submittedName>
</protein>
<keyword evidence="4" id="KW-1185">Reference proteome</keyword>
<keyword evidence="1" id="KW-1133">Transmembrane helix</keyword>
<keyword evidence="1" id="KW-0472">Membrane</keyword>
<keyword evidence="2" id="KW-0732">Signal</keyword>
<gene>
    <name evidence="3" type="primary">pim2</name>
    <name evidence="3" type="ORF">SNAT2548_LOCUS7003</name>
</gene>
<feature type="transmembrane region" description="Helical" evidence="1">
    <location>
        <begin position="1156"/>
        <end position="1178"/>
    </location>
</feature>
<dbReference type="PANTHER" id="PTHR31513:SF2">
    <property type="entry name" value="MRAZ"/>
    <property type="match status" value="1"/>
</dbReference>
<evidence type="ECO:0000256" key="1">
    <source>
        <dbReference type="SAM" id="Phobius"/>
    </source>
</evidence>
<organism evidence="3 4">
    <name type="scientific">Symbiodinium natans</name>
    <dbReference type="NCBI Taxonomy" id="878477"/>
    <lineage>
        <taxon>Eukaryota</taxon>
        <taxon>Sar</taxon>
        <taxon>Alveolata</taxon>
        <taxon>Dinophyceae</taxon>
        <taxon>Suessiales</taxon>
        <taxon>Symbiodiniaceae</taxon>
        <taxon>Symbiodinium</taxon>
    </lineage>
</organism>
<dbReference type="PANTHER" id="PTHR31513">
    <property type="entry name" value="EPHRIN TYPE-B RECEPTOR"/>
    <property type="match status" value="1"/>
</dbReference>
<evidence type="ECO:0000313" key="3">
    <source>
        <dbReference type="EMBL" id="CAE7210376.1"/>
    </source>
</evidence>
<keyword evidence="1" id="KW-0812">Transmembrane</keyword>
<sequence length="1337" mass="141809">MRRWLLAAALTLAYGDWKCTVQEQNNCIINASALVSGPLVFDGNVLVTHQALVQSETSFSIEASGNLTVEMGSTLQAKGDLTLNASTVRIVGSSTSAQGTLAVVSRASSKQGAVVGSHLPGKVGIDQRDSGGDPGILVADAALQGGNVQVNCNQSKVCLQGANNITVVDPTQSLQISGKAVSADCSNSTLTAAQIQIVAEMDLHLDAAIPGFTRSGGKGAKTPSQLDITAQGHMLIGSQSCTWTLERLHASANTMEIATSSRIHTVGHSTCKHTSDSAGPRDRCFPAWPTWPGSWPEPVDDPYVTFDLVLLARNSLNLSSRAMLQAASSLLCVNNGGIRFADHNVLDASGRGCSAGAGRAPGSTVRGPTGAYLAGGGTHLGEGGYGGSFDTHTVQPNSSTVQQPAYDLYNRLFLPTEGASGGATGYLGPDANGATPPAGSAGGGLIWISATSASGSVTFGSWVALKAEGLPGGVATKHVSGGGAGGQILIFATKIATENEDEAPVLSVAGGSGACSATTNVLSGGGGGGFVGLNWTATSPFPSHGKLDVDVAGGYMGNDGSGQNCSWVVPNSRGLRDTFGHPGQEMPLRGCSPGYAGLFCDACDAGLWSLGGLNGCQACTNKPPNGNYTKTHWPNAECPYACGVGVPNRKSNPGCLDPMEYALSFFGGPKGVLAIAIAIVSSAALLLWRRRKSGGLSRALLSHDGPGGSSSFSLRAHNREGASAQSGSFSTCWASCFWRYCTRRYASDEPQRVHSPSEFQMAQEQLPFHTCRVYFQGENTGKSAWLLKPQVPAAVDDLVIKEKWEQLARMVNAAANVSKLQSRAEGILEYLYPPAAPQFARYCRCRRARAMLQLVREFSETERLWRPIRQAGGELHVRFGCNRKATLAYLDLFDFSRSPMDFAPVNLRKEAWLIPVHGQGTFDEPYEVDMSDPVLQRLEHTDHGATAILAVLSTFNRVARRLFKDELQNSIDDPLQQLHEKVEQCASQCGLGGFVQVLLVWQRDRFRGVDGLSLSRAEGTTDASVARSSESQGNSFRDLVLDAEEAHCDRLPSHAPRRRELRLCLVFTEFSLLASASSGDLASLGSAAGSHGSSRVLTTPIAPQVLNEALRSSAMVAGEESSNPIPPVDRVGGWGVKRPLLRWGYSGSDQTAARTLVSLICFLAFDLLAFCLICGILFKTSMVAGMVWVFLPPLAQPLAIVVGILFLLTEDPDLGRLFANLELLGIWNAAVSLVVLFWLLFLDSLVFGPRSRPPRKEAKIVSTVVNTSLALRFDILAMGIVSCVKADIGCCCETSRLRGQPPVRFGPLLSSYRHERFVGDCSPTSLYLYSMAGPPRC</sequence>
<feature type="chain" id="PRO_5032621809" evidence="2">
    <location>
        <begin position="16"/>
        <end position="1337"/>
    </location>
</feature>
<dbReference type="Proteomes" id="UP000604046">
    <property type="component" value="Unassembled WGS sequence"/>
</dbReference>
<accession>A0A812JWH8</accession>
<dbReference type="OrthoDB" id="421175at2759"/>
<comment type="caution">
    <text evidence="3">The sequence shown here is derived from an EMBL/GenBank/DDBJ whole genome shotgun (WGS) entry which is preliminary data.</text>
</comment>